<proteinExistence type="predicted"/>
<keyword evidence="2 5" id="KW-0812">Transmembrane</keyword>
<organism evidence="6 7">
    <name type="scientific">Psychroflexus aurantiacus</name>
    <dbReference type="NCBI Taxonomy" id="2709310"/>
    <lineage>
        <taxon>Bacteria</taxon>
        <taxon>Pseudomonadati</taxon>
        <taxon>Bacteroidota</taxon>
        <taxon>Flavobacteriia</taxon>
        <taxon>Flavobacteriales</taxon>
        <taxon>Flavobacteriaceae</taxon>
        <taxon>Psychroflexus</taxon>
    </lineage>
</organism>
<reference evidence="6 7" key="1">
    <citation type="submission" date="2020-02" db="EMBL/GenBank/DDBJ databases">
        <title>Flavobacteriaceae Psychroflexus bacterium YR1-1, complete genome.</title>
        <authorList>
            <person name="Li Y."/>
            <person name="Wu S."/>
        </authorList>
    </citation>
    <scope>NUCLEOTIDE SEQUENCE [LARGE SCALE GENOMIC DNA]</scope>
    <source>
        <strain evidence="6 7">YR1-1</strain>
    </source>
</reference>
<comment type="subcellular location">
    <subcellularLocation>
        <location evidence="1">Membrane</location>
        <topology evidence="1">Multi-pass membrane protein</topology>
    </subcellularLocation>
</comment>
<comment type="caution">
    <text evidence="6">The sequence shown here is derived from an EMBL/GenBank/DDBJ whole genome shotgun (WGS) entry which is preliminary data.</text>
</comment>
<accession>A0A6B3QZS9</accession>
<keyword evidence="4 5" id="KW-0472">Membrane</keyword>
<dbReference type="Pfam" id="PF13564">
    <property type="entry name" value="DoxX_2"/>
    <property type="match status" value="1"/>
</dbReference>
<evidence type="ECO:0000313" key="6">
    <source>
        <dbReference type="EMBL" id="NEV93362.1"/>
    </source>
</evidence>
<dbReference type="EMBL" id="JAAIKD010000002">
    <property type="protein sequence ID" value="NEV93362.1"/>
    <property type="molecule type" value="Genomic_DNA"/>
</dbReference>
<evidence type="ECO:0000256" key="1">
    <source>
        <dbReference type="ARBA" id="ARBA00004141"/>
    </source>
</evidence>
<keyword evidence="7" id="KW-1185">Reference proteome</keyword>
<feature type="transmembrane region" description="Helical" evidence="5">
    <location>
        <begin position="45"/>
        <end position="71"/>
    </location>
</feature>
<feature type="transmembrane region" description="Helical" evidence="5">
    <location>
        <begin position="106"/>
        <end position="121"/>
    </location>
</feature>
<evidence type="ECO:0000256" key="2">
    <source>
        <dbReference type="ARBA" id="ARBA00022692"/>
    </source>
</evidence>
<evidence type="ECO:0000256" key="3">
    <source>
        <dbReference type="ARBA" id="ARBA00022989"/>
    </source>
</evidence>
<feature type="transmembrane region" description="Helical" evidence="5">
    <location>
        <begin position="77"/>
        <end position="94"/>
    </location>
</feature>
<evidence type="ECO:0000256" key="5">
    <source>
        <dbReference type="SAM" id="Phobius"/>
    </source>
</evidence>
<gene>
    <name evidence="6" type="ORF">G3567_04255</name>
</gene>
<dbReference type="InterPro" id="IPR032808">
    <property type="entry name" value="DoxX"/>
</dbReference>
<protein>
    <submittedName>
        <fullName evidence="6">DoxX family protein</fullName>
    </submittedName>
</protein>
<dbReference type="AlphaFoldDB" id="A0A6B3QZS9"/>
<dbReference type="GO" id="GO:0016020">
    <property type="term" value="C:membrane"/>
    <property type="evidence" value="ECO:0007669"/>
    <property type="project" value="UniProtKB-SubCell"/>
</dbReference>
<dbReference type="RefSeq" id="WP_164004081.1">
    <property type="nucleotide sequence ID" value="NZ_JAAIKD010000002.1"/>
</dbReference>
<evidence type="ECO:0000256" key="4">
    <source>
        <dbReference type="ARBA" id="ARBA00023136"/>
    </source>
</evidence>
<feature type="transmembrane region" description="Helical" evidence="5">
    <location>
        <begin position="6"/>
        <end position="24"/>
    </location>
</feature>
<evidence type="ECO:0000313" key="7">
    <source>
        <dbReference type="Proteomes" id="UP000478505"/>
    </source>
</evidence>
<dbReference type="Proteomes" id="UP000478505">
    <property type="component" value="Unassembled WGS sequence"/>
</dbReference>
<name>A0A6B3QZS9_9FLAO</name>
<keyword evidence="3 5" id="KW-1133">Transmembrane helix</keyword>
<sequence length="122" mass="13446">MDTLILIFKVVIALGILNVWLLRFNKQTEWRGAAAGNMNEEFTKYGLPVWLVPVIGFLKLGFATLLIISIFNDGYNLGFIGAVGMGILMIGAIAMHIKINDPLKRSLPAFLMLVMSAFIAFA</sequence>